<dbReference type="RefSeq" id="WP_270070954.1">
    <property type="nucleotide sequence ID" value="NZ_JAJAQC010000005.1"/>
</dbReference>
<name>A0A9X3NIH8_9ACTN</name>
<protein>
    <recommendedName>
        <fullName evidence="4">TrbC/VIRB2 family protein</fullName>
    </recommendedName>
</protein>
<gene>
    <name evidence="2" type="ORF">LG943_04940</name>
</gene>
<sequence>MDGLLYLAGGLVDHLALVPMSFNWSNNPELPDFNGSTNPIEQVINWGQGIIVVIGIIGILFAAGKMAIGKFGRSDLAADGVGGLVWTVMGISLMLVAIPVIRTVASVA</sequence>
<keyword evidence="1" id="KW-0812">Transmembrane</keyword>
<keyword evidence="3" id="KW-1185">Reference proteome</keyword>
<dbReference type="Proteomes" id="UP001140076">
    <property type="component" value="Unassembled WGS sequence"/>
</dbReference>
<dbReference type="AlphaFoldDB" id="A0A9X3NIH8"/>
<evidence type="ECO:0000313" key="3">
    <source>
        <dbReference type="Proteomes" id="UP001140076"/>
    </source>
</evidence>
<evidence type="ECO:0008006" key="4">
    <source>
        <dbReference type="Google" id="ProtNLM"/>
    </source>
</evidence>
<evidence type="ECO:0000313" key="2">
    <source>
        <dbReference type="EMBL" id="MDA0563680.1"/>
    </source>
</evidence>
<keyword evidence="1" id="KW-0472">Membrane</keyword>
<organism evidence="2 3">
    <name type="scientific">Streptomonospora mangrovi</name>
    <dbReference type="NCBI Taxonomy" id="2883123"/>
    <lineage>
        <taxon>Bacteria</taxon>
        <taxon>Bacillati</taxon>
        <taxon>Actinomycetota</taxon>
        <taxon>Actinomycetes</taxon>
        <taxon>Streptosporangiales</taxon>
        <taxon>Nocardiopsidaceae</taxon>
        <taxon>Streptomonospora</taxon>
    </lineage>
</organism>
<feature type="transmembrane region" description="Helical" evidence="1">
    <location>
        <begin position="44"/>
        <end position="64"/>
    </location>
</feature>
<evidence type="ECO:0000256" key="1">
    <source>
        <dbReference type="SAM" id="Phobius"/>
    </source>
</evidence>
<comment type="caution">
    <text evidence="2">The sequence shown here is derived from an EMBL/GenBank/DDBJ whole genome shotgun (WGS) entry which is preliminary data.</text>
</comment>
<accession>A0A9X3NIH8</accession>
<feature type="transmembrane region" description="Helical" evidence="1">
    <location>
        <begin position="76"/>
        <end position="101"/>
    </location>
</feature>
<dbReference type="EMBL" id="JAJAQC010000005">
    <property type="protein sequence ID" value="MDA0563680.1"/>
    <property type="molecule type" value="Genomic_DNA"/>
</dbReference>
<proteinExistence type="predicted"/>
<keyword evidence="1" id="KW-1133">Transmembrane helix</keyword>
<reference evidence="2" key="1">
    <citation type="submission" date="2021-10" db="EMBL/GenBank/DDBJ databases">
        <title>Streptomonospora sp. nov., isolated from mangrove soil.</title>
        <authorList>
            <person name="Chen X."/>
            <person name="Ge X."/>
            <person name="Liu W."/>
        </authorList>
    </citation>
    <scope>NUCLEOTIDE SEQUENCE</scope>
    <source>
        <strain evidence="2">S1-112</strain>
    </source>
</reference>